<accession>A0A0F9QN80</accession>
<sequence>MNEPEKYILKGSKDSFISVVGCGGTGGYVAEG</sequence>
<reference evidence="1" key="1">
    <citation type="journal article" date="2015" name="Nature">
        <title>Complex archaea that bridge the gap between prokaryotes and eukaryotes.</title>
        <authorList>
            <person name="Spang A."/>
            <person name="Saw J.H."/>
            <person name="Jorgensen S.L."/>
            <person name="Zaremba-Niedzwiedzka K."/>
            <person name="Martijn J."/>
            <person name="Lind A.E."/>
            <person name="van Eijk R."/>
            <person name="Schleper C."/>
            <person name="Guy L."/>
            <person name="Ettema T.J."/>
        </authorList>
    </citation>
    <scope>NUCLEOTIDE SEQUENCE</scope>
</reference>
<dbReference type="AlphaFoldDB" id="A0A0F9QN80"/>
<organism evidence="1">
    <name type="scientific">marine sediment metagenome</name>
    <dbReference type="NCBI Taxonomy" id="412755"/>
    <lineage>
        <taxon>unclassified sequences</taxon>
        <taxon>metagenomes</taxon>
        <taxon>ecological metagenomes</taxon>
    </lineage>
</organism>
<name>A0A0F9QN80_9ZZZZ</name>
<gene>
    <name evidence="1" type="ORF">LCGC14_0994470</name>
</gene>
<evidence type="ECO:0000313" key="1">
    <source>
        <dbReference type="EMBL" id="KKN14586.1"/>
    </source>
</evidence>
<proteinExistence type="predicted"/>
<feature type="non-terminal residue" evidence="1">
    <location>
        <position position="32"/>
    </location>
</feature>
<protein>
    <submittedName>
        <fullName evidence="1">Uncharacterized protein</fullName>
    </submittedName>
</protein>
<comment type="caution">
    <text evidence="1">The sequence shown here is derived from an EMBL/GenBank/DDBJ whole genome shotgun (WGS) entry which is preliminary data.</text>
</comment>
<dbReference type="EMBL" id="LAZR01003801">
    <property type="protein sequence ID" value="KKN14586.1"/>
    <property type="molecule type" value="Genomic_DNA"/>
</dbReference>